<dbReference type="Gene3D" id="3.40.50.1820">
    <property type="entry name" value="alpha/beta hydrolase"/>
    <property type="match status" value="1"/>
</dbReference>
<dbReference type="SUPFAM" id="SSF53474">
    <property type="entry name" value="alpha/beta-Hydrolases"/>
    <property type="match status" value="1"/>
</dbReference>
<dbReference type="EMBL" id="OX336137">
    <property type="protein sequence ID" value="CAI2718515.1"/>
    <property type="molecule type" value="Genomic_DNA"/>
</dbReference>
<dbReference type="PIRSF" id="PIRSF005211">
    <property type="entry name" value="Ab_hydro_YheT"/>
    <property type="match status" value="1"/>
</dbReference>
<accession>A0ABN8W1S8</accession>
<comment type="similarity">
    <text evidence="1">Belongs to the AB hydrolase superfamily. AB hydrolase 4 family.</text>
</comment>
<dbReference type="Pfam" id="PF00561">
    <property type="entry name" value="Abhydrolase_1"/>
    <property type="match status" value="1"/>
</dbReference>
<dbReference type="InterPro" id="IPR050960">
    <property type="entry name" value="AB_hydrolase_4_sf"/>
</dbReference>
<dbReference type="InterPro" id="IPR012020">
    <property type="entry name" value="ABHD4"/>
</dbReference>
<dbReference type="PANTHER" id="PTHR10794:SF94">
    <property type="entry name" value="ESTERASE YHET-RELATED"/>
    <property type="match status" value="1"/>
</dbReference>
<organism evidence="3 4">
    <name type="scientific">Nitrospina watsonii</name>
    <dbReference type="NCBI Taxonomy" id="1323948"/>
    <lineage>
        <taxon>Bacteria</taxon>
        <taxon>Pseudomonadati</taxon>
        <taxon>Nitrospinota/Tectimicrobiota group</taxon>
        <taxon>Nitrospinota</taxon>
        <taxon>Nitrospinia</taxon>
        <taxon>Nitrospinales</taxon>
        <taxon>Nitrospinaceae</taxon>
        <taxon>Nitrospina</taxon>
    </lineage>
</organism>
<dbReference type="RefSeq" id="WP_282011410.1">
    <property type="nucleotide sequence ID" value="NZ_OX336137.1"/>
</dbReference>
<proteinExistence type="inferred from homology"/>
<protein>
    <submittedName>
        <fullName evidence="3">Hydrolase, alpha/beta fold family functionally coupled to Phosphoribulokinase</fullName>
    </submittedName>
</protein>
<dbReference type="InterPro" id="IPR000073">
    <property type="entry name" value="AB_hydrolase_1"/>
</dbReference>
<dbReference type="GO" id="GO:0016787">
    <property type="term" value="F:hydrolase activity"/>
    <property type="evidence" value="ECO:0007669"/>
    <property type="project" value="UniProtKB-KW"/>
</dbReference>
<gene>
    <name evidence="3" type="ORF">NSPWAT_1656</name>
</gene>
<evidence type="ECO:0000313" key="3">
    <source>
        <dbReference type="EMBL" id="CAI2718515.1"/>
    </source>
</evidence>
<name>A0ABN8W1S8_9BACT</name>
<sequence length="343" mass="37978">MAEVLTPIQNSTESEIDPFWMPFKPHVLAPGPVAQTIVGSQWTGDTRIPPRRFHKVRLGKNTVLVVAELKPQAPNRPLVVLAHGMGGCSESAYIRRIARKLHEDGYGVFMVNQRGSGPGMGLCDRLFNGGSSDDLAAMLDFITARYPEAPLLPIGFSLSGNILLKYLGEGRALPSPLRAALAVNPPVDLKVASRAISEGPFAGTFNRYYLGLMYRQVDALRECFPDAFVPAKRARSIWQFDETYTAPAAGYASVEDYYASCSARQFLNAIDTPTTLLCSQDDPFIPPEVFEGMEQASRVRFVNPKAGGHMGYVSRRLTPHGDRRWMDYVCVEWVRAHTLKAER</sequence>
<evidence type="ECO:0000256" key="1">
    <source>
        <dbReference type="ARBA" id="ARBA00010884"/>
    </source>
</evidence>
<dbReference type="InterPro" id="IPR029058">
    <property type="entry name" value="AB_hydrolase_fold"/>
</dbReference>
<dbReference type="Proteomes" id="UP001157733">
    <property type="component" value="Chromosome"/>
</dbReference>
<evidence type="ECO:0000259" key="2">
    <source>
        <dbReference type="Pfam" id="PF00561"/>
    </source>
</evidence>
<dbReference type="PANTHER" id="PTHR10794">
    <property type="entry name" value="ABHYDROLASE DOMAIN-CONTAINING PROTEIN"/>
    <property type="match status" value="1"/>
</dbReference>
<keyword evidence="4" id="KW-1185">Reference proteome</keyword>
<feature type="domain" description="AB hydrolase-1" evidence="2">
    <location>
        <begin position="77"/>
        <end position="313"/>
    </location>
</feature>
<evidence type="ECO:0000313" key="4">
    <source>
        <dbReference type="Proteomes" id="UP001157733"/>
    </source>
</evidence>
<reference evidence="3 4" key="1">
    <citation type="submission" date="2022-09" db="EMBL/GenBank/DDBJ databases">
        <authorList>
            <person name="Kop L."/>
        </authorList>
    </citation>
    <scope>NUCLEOTIDE SEQUENCE [LARGE SCALE GENOMIC DNA]</scope>
    <source>
        <strain evidence="3 4">347</strain>
    </source>
</reference>
<keyword evidence="3" id="KW-0378">Hydrolase</keyword>